<proteinExistence type="predicted"/>
<evidence type="ECO:0000259" key="1">
    <source>
        <dbReference type="PROSITE" id="PS50200"/>
    </source>
</evidence>
<keyword evidence="3" id="KW-1185">Reference proteome</keyword>
<gene>
    <name evidence="2" type="ORF">PV327_004510</name>
</gene>
<dbReference type="InterPro" id="IPR039664">
    <property type="entry name" value="GRB/APBB1IP"/>
</dbReference>
<sequence length="247" mass="29330">MDYRLLSNNNNTHPTHHHWFPKMCSCLETTATLSRTCTSNRSTRNYDRLTTNRTNYELSGTSRRSRDVEDQTIDNERQAEIKFHNSNSTWTTVVVEKNLRTIDLCELLKVKNRVSGVHWTIVEEWVEFGIERTLDDHEDILQVYKEGEGFTPRQQRKFHFRRDFLRYDFFNNPEDYFPVDMLIPPTADDRASLLSSFGSAFRGCLIRNDLELPRICSYVWVKGPRRFEYIKTRLVLVDRKLYTSESI</sequence>
<dbReference type="Gene3D" id="3.10.20.90">
    <property type="entry name" value="Phosphatidylinositol 3-kinase Catalytic Subunit, Chain A, domain 1"/>
    <property type="match status" value="1"/>
</dbReference>
<dbReference type="PANTHER" id="PTHR11243:SF38">
    <property type="entry name" value="GROWTH FACTOR RECEPTOR-BOUND PROTEIN 14-LIKE ISOFORM X1"/>
    <property type="match status" value="1"/>
</dbReference>
<dbReference type="SMART" id="SM00314">
    <property type="entry name" value="RA"/>
    <property type="match status" value="1"/>
</dbReference>
<accession>A0AA39KMS1</accession>
<dbReference type="InterPro" id="IPR000159">
    <property type="entry name" value="RA_dom"/>
</dbReference>
<evidence type="ECO:0000313" key="2">
    <source>
        <dbReference type="EMBL" id="KAK0167066.1"/>
    </source>
</evidence>
<dbReference type="PROSITE" id="PS50200">
    <property type="entry name" value="RA"/>
    <property type="match status" value="1"/>
</dbReference>
<feature type="domain" description="Ras-associating" evidence="1">
    <location>
        <begin position="77"/>
        <end position="165"/>
    </location>
</feature>
<dbReference type="AlphaFoldDB" id="A0AA39KMS1"/>
<dbReference type="PANTHER" id="PTHR11243">
    <property type="entry name" value="GROWTH FACTOR RECEPTOR-BOUND PROTEIN"/>
    <property type="match status" value="1"/>
</dbReference>
<dbReference type="SUPFAM" id="SSF54236">
    <property type="entry name" value="Ubiquitin-like"/>
    <property type="match status" value="1"/>
</dbReference>
<dbReference type="GO" id="GO:0007165">
    <property type="term" value="P:signal transduction"/>
    <property type="evidence" value="ECO:0007669"/>
    <property type="project" value="InterPro"/>
</dbReference>
<dbReference type="EMBL" id="JAQQBR010001832">
    <property type="protein sequence ID" value="KAK0167066.1"/>
    <property type="molecule type" value="Genomic_DNA"/>
</dbReference>
<evidence type="ECO:0000313" key="3">
    <source>
        <dbReference type="Proteomes" id="UP001168972"/>
    </source>
</evidence>
<dbReference type="Proteomes" id="UP001168972">
    <property type="component" value="Unassembled WGS sequence"/>
</dbReference>
<reference evidence="2" key="2">
    <citation type="submission" date="2023-03" db="EMBL/GenBank/DDBJ databases">
        <authorList>
            <person name="Inwood S.N."/>
            <person name="Skelly J.G."/>
            <person name="Guhlin J."/>
            <person name="Harrop T.W.R."/>
            <person name="Goldson S.G."/>
            <person name="Dearden P.K."/>
        </authorList>
    </citation>
    <scope>NUCLEOTIDE SEQUENCE</scope>
    <source>
        <strain evidence="2">Lincoln</strain>
        <tissue evidence="2">Whole body</tissue>
    </source>
</reference>
<organism evidence="2 3">
    <name type="scientific">Microctonus hyperodae</name>
    <name type="common">Parasitoid wasp</name>
    <dbReference type="NCBI Taxonomy" id="165561"/>
    <lineage>
        <taxon>Eukaryota</taxon>
        <taxon>Metazoa</taxon>
        <taxon>Ecdysozoa</taxon>
        <taxon>Arthropoda</taxon>
        <taxon>Hexapoda</taxon>
        <taxon>Insecta</taxon>
        <taxon>Pterygota</taxon>
        <taxon>Neoptera</taxon>
        <taxon>Endopterygota</taxon>
        <taxon>Hymenoptera</taxon>
        <taxon>Apocrita</taxon>
        <taxon>Ichneumonoidea</taxon>
        <taxon>Braconidae</taxon>
        <taxon>Euphorinae</taxon>
        <taxon>Microctonus</taxon>
    </lineage>
</organism>
<dbReference type="InterPro" id="IPR029071">
    <property type="entry name" value="Ubiquitin-like_domsf"/>
</dbReference>
<name>A0AA39KMS1_MICHY</name>
<comment type="caution">
    <text evidence="2">The sequence shown here is derived from an EMBL/GenBank/DDBJ whole genome shotgun (WGS) entry which is preliminary data.</text>
</comment>
<reference evidence="2" key="1">
    <citation type="journal article" date="2023" name="bioRxiv">
        <title>Scaffold-level genome assemblies of two parasitoid biocontrol wasps reveal the parthenogenesis mechanism and an associated novel virus.</title>
        <authorList>
            <person name="Inwood S."/>
            <person name="Skelly J."/>
            <person name="Guhlin J."/>
            <person name="Harrop T."/>
            <person name="Goldson S."/>
            <person name="Dearden P."/>
        </authorList>
    </citation>
    <scope>NUCLEOTIDE SEQUENCE</scope>
    <source>
        <strain evidence="2">Lincoln</strain>
        <tissue evidence="2">Whole body</tissue>
    </source>
</reference>
<protein>
    <recommendedName>
        <fullName evidence="1">Ras-associating domain-containing protein</fullName>
    </recommendedName>
</protein>